<evidence type="ECO:0000256" key="1">
    <source>
        <dbReference type="ARBA" id="ARBA00004123"/>
    </source>
</evidence>
<keyword evidence="5" id="KW-0963">Cytoplasm</keyword>
<evidence type="ECO:0000256" key="10">
    <source>
        <dbReference type="ARBA" id="ARBA00023242"/>
    </source>
</evidence>
<protein>
    <recommendedName>
        <fullName evidence="4">Meiosis-specific nuclear structural protein 1</fullName>
    </recommendedName>
</protein>
<accession>A0A8J2LMG7</accession>
<evidence type="ECO:0000313" key="17">
    <source>
        <dbReference type="Proteomes" id="UP000708208"/>
    </source>
</evidence>
<sequence>MPKDIPPNPPQRPGCRLLRMPTFWDKYPPDQTLCPDLTDYEKADIHREVLRQLGENLKAQAYCRKLDNLSYKMEKSQMFRRLQTEKEERQLQDCMCKDEKDRCKQDSRIHQEQNFAVALQRLKEDEICEAAFRKQLHLCSPQIRELERQIRRGYYAKTLYAQRLEGESLQLEEKMRDLECHEMLMENLRKFDEQEAKKQEHECQKKREYMKALKIQMEGSTSKQAQKFEEFEQDKQMIDEIIETIKKEEIEELQEKYDKVKLYQSEINHFLESRKNHRIREKERQEEEERKIKEFIANKEEQAAALHQAKAVRDAAKAEIIAKTIERIMEDQFKNEELEELRRELYEEELAEEVRRKETEDAAAKYRQMIELQEAEKEAKRLRAAKLEAERKEMEEYRKQLTAKFAEDEKLELLSNQKRREKERDHRKKVEEMIIQRRGQRAEEREREQAAYQCFDEETRKRENICADERIRMLKEHGPKLLGFLPRGLICADDLEKLGEPFISYYRNMRREPDPTTVDAEPCEEELFKNMTISSSNVY</sequence>
<dbReference type="InterPro" id="IPR026504">
    <property type="entry name" value="MNS1"/>
</dbReference>
<feature type="coiled-coil region" evidence="14">
    <location>
        <begin position="246"/>
        <end position="407"/>
    </location>
</feature>
<evidence type="ECO:0000313" key="16">
    <source>
        <dbReference type="EMBL" id="CAG7834758.1"/>
    </source>
</evidence>
<dbReference type="GO" id="GO:0051321">
    <property type="term" value="P:meiotic cell cycle"/>
    <property type="evidence" value="ECO:0007669"/>
    <property type="project" value="UniProtKB-KW"/>
</dbReference>
<dbReference type="Pfam" id="PF13868">
    <property type="entry name" value="TPH"/>
    <property type="match status" value="1"/>
</dbReference>
<evidence type="ECO:0000256" key="14">
    <source>
        <dbReference type="SAM" id="Coils"/>
    </source>
</evidence>
<evidence type="ECO:0000256" key="6">
    <source>
        <dbReference type="ARBA" id="ARBA00022846"/>
    </source>
</evidence>
<feature type="domain" description="Trichohyalin-plectin-homology" evidence="15">
    <location>
        <begin position="140"/>
        <end position="486"/>
    </location>
</feature>
<keyword evidence="10" id="KW-0539">Nucleus</keyword>
<dbReference type="EMBL" id="CAJVCH010570362">
    <property type="protein sequence ID" value="CAG7834758.1"/>
    <property type="molecule type" value="Genomic_DNA"/>
</dbReference>
<comment type="subcellular location">
    <subcellularLocation>
        <location evidence="2">Cytoplasm</location>
        <location evidence="2">Cytoskeleton</location>
        <location evidence="2">Flagellum axoneme</location>
    </subcellularLocation>
    <subcellularLocation>
        <location evidence="1">Nucleus</location>
    </subcellularLocation>
</comment>
<comment type="caution">
    <text evidence="16">The sequence shown here is derived from an EMBL/GenBank/DDBJ whole genome shotgun (WGS) entry which is preliminary data.</text>
</comment>
<keyword evidence="11" id="KW-0469">Meiosis</keyword>
<dbReference type="GO" id="GO:0005634">
    <property type="term" value="C:nucleus"/>
    <property type="evidence" value="ECO:0007669"/>
    <property type="project" value="UniProtKB-SubCell"/>
</dbReference>
<keyword evidence="12" id="KW-0966">Cell projection</keyword>
<keyword evidence="6" id="KW-0282">Flagellum</keyword>
<dbReference type="GO" id="GO:0044782">
    <property type="term" value="P:cilium organization"/>
    <property type="evidence" value="ECO:0007669"/>
    <property type="project" value="TreeGrafter"/>
</dbReference>
<dbReference type="AlphaFoldDB" id="A0A8J2LMG7"/>
<reference evidence="16" key="1">
    <citation type="submission" date="2021-06" db="EMBL/GenBank/DDBJ databases">
        <authorList>
            <person name="Hodson N. C."/>
            <person name="Mongue J. A."/>
            <person name="Jaron S. K."/>
        </authorList>
    </citation>
    <scope>NUCLEOTIDE SEQUENCE</scope>
</reference>
<evidence type="ECO:0000256" key="11">
    <source>
        <dbReference type="ARBA" id="ARBA00023254"/>
    </source>
</evidence>
<evidence type="ECO:0000256" key="8">
    <source>
        <dbReference type="ARBA" id="ARBA00023069"/>
    </source>
</evidence>
<evidence type="ECO:0000256" key="2">
    <source>
        <dbReference type="ARBA" id="ARBA00004611"/>
    </source>
</evidence>
<comment type="function">
    <text evidence="13">Microtubule inner protein (MIP) part of the dynein-decorated doublet microtubules (DMTs) in cilia axoneme, which is required for motile cilia beating. May play a role in the control of meiotic division and germ cell differentiation through regulation of pairing and recombination during meiosis. Required for sperm flagella assembly. May play a role in the assembly and function of the outer dynein arm-docking complex (ODA-DC). ODA-DC mediates outer dynein arms (ODA) binding onto the axonemal doublet microtubules.</text>
</comment>
<evidence type="ECO:0000256" key="12">
    <source>
        <dbReference type="ARBA" id="ARBA00023273"/>
    </source>
</evidence>
<keyword evidence="7 14" id="KW-0175">Coiled coil</keyword>
<dbReference type="InterPro" id="IPR043597">
    <property type="entry name" value="TPH_dom"/>
</dbReference>
<evidence type="ECO:0000256" key="4">
    <source>
        <dbReference type="ARBA" id="ARBA00014813"/>
    </source>
</evidence>
<evidence type="ECO:0000256" key="5">
    <source>
        <dbReference type="ARBA" id="ARBA00022490"/>
    </source>
</evidence>
<organism evidence="16 17">
    <name type="scientific">Allacma fusca</name>
    <dbReference type="NCBI Taxonomy" id="39272"/>
    <lineage>
        <taxon>Eukaryota</taxon>
        <taxon>Metazoa</taxon>
        <taxon>Ecdysozoa</taxon>
        <taxon>Arthropoda</taxon>
        <taxon>Hexapoda</taxon>
        <taxon>Collembola</taxon>
        <taxon>Symphypleona</taxon>
        <taxon>Sminthuridae</taxon>
        <taxon>Allacma</taxon>
    </lineage>
</organism>
<name>A0A8J2LMG7_9HEXA</name>
<dbReference type="Proteomes" id="UP000708208">
    <property type="component" value="Unassembled WGS sequence"/>
</dbReference>
<keyword evidence="8" id="KW-0969">Cilium</keyword>
<dbReference type="OrthoDB" id="197839at2759"/>
<evidence type="ECO:0000256" key="13">
    <source>
        <dbReference type="ARBA" id="ARBA00046114"/>
    </source>
</evidence>
<dbReference type="PANTHER" id="PTHR19265">
    <property type="entry name" value="MEIOSIS-SPECIFIC NUCLEAR STRUCTURAL PROTEIN 1"/>
    <property type="match status" value="1"/>
</dbReference>
<proteinExistence type="inferred from homology"/>
<evidence type="ECO:0000259" key="15">
    <source>
        <dbReference type="Pfam" id="PF13868"/>
    </source>
</evidence>
<evidence type="ECO:0000256" key="7">
    <source>
        <dbReference type="ARBA" id="ARBA00023054"/>
    </source>
</evidence>
<evidence type="ECO:0000256" key="9">
    <source>
        <dbReference type="ARBA" id="ARBA00023212"/>
    </source>
</evidence>
<keyword evidence="17" id="KW-1185">Reference proteome</keyword>
<dbReference type="PANTHER" id="PTHR19265:SF0">
    <property type="entry name" value="MEIOSIS-SPECIFIC NUCLEAR STRUCTURAL PROTEIN 1"/>
    <property type="match status" value="1"/>
</dbReference>
<dbReference type="GO" id="GO:0031514">
    <property type="term" value="C:motile cilium"/>
    <property type="evidence" value="ECO:0007669"/>
    <property type="project" value="TreeGrafter"/>
</dbReference>
<evidence type="ECO:0000256" key="3">
    <source>
        <dbReference type="ARBA" id="ARBA00009158"/>
    </source>
</evidence>
<comment type="similarity">
    <text evidence="3">Belongs to the MNS1 family.</text>
</comment>
<gene>
    <name evidence="16" type="ORF">AFUS01_LOCUS44227</name>
</gene>
<keyword evidence="9" id="KW-0206">Cytoskeleton</keyword>